<dbReference type="GO" id="GO:0016491">
    <property type="term" value="F:oxidoreductase activity"/>
    <property type="evidence" value="ECO:0007669"/>
    <property type="project" value="UniProtKB-KW"/>
</dbReference>
<dbReference type="GO" id="GO:0000166">
    <property type="term" value="F:nucleotide binding"/>
    <property type="evidence" value="ECO:0007669"/>
    <property type="project" value="InterPro"/>
</dbReference>
<evidence type="ECO:0000256" key="2">
    <source>
        <dbReference type="ARBA" id="ARBA00023002"/>
    </source>
</evidence>
<evidence type="ECO:0000259" key="3">
    <source>
        <dbReference type="Pfam" id="PF01408"/>
    </source>
</evidence>
<dbReference type="PANTHER" id="PTHR43708">
    <property type="entry name" value="CONSERVED EXPRESSED OXIDOREDUCTASE (EUROFUNG)"/>
    <property type="match status" value="1"/>
</dbReference>
<evidence type="ECO:0000313" key="5">
    <source>
        <dbReference type="EMBL" id="PZX59990.1"/>
    </source>
</evidence>
<feature type="domain" description="Gfo/Idh/MocA-like oxidoreductase N-terminal" evidence="3">
    <location>
        <begin position="10"/>
        <end position="117"/>
    </location>
</feature>
<dbReference type="InterPro" id="IPR051317">
    <property type="entry name" value="Gfo/Idh/MocA_oxidoreduct"/>
</dbReference>
<dbReference type="Gene3D" id="3.30.360.10">
    <property type="entry name" value="Dihydrodipicolinate Reductase, domain 2"/>
    <property type="match status" value="1"/>
</dbReference>
<comment type="similarity">
    <text evidence="1">Belongs to the Gfo/Idh/MocA family.</text>
</comment>
<sequence>MNAPIKTALLSFGMSGKVFHAPFIDAHPGYQLKGAWERSRKQIQQIYPHVKSYDSIDELLEDDIDLVIVNTPNDTHFEYTQKALLAGKNVVLEKPITVTVQEAKQLKQLAIEKNKIICPYQNRRYNSDYLTTKRIITSGVLGNIVEAELRFDRYAPQLSSKAHKETGKPGTGVLYDLGSHLIDQALQLFGKPEALFADIAYTRPGSVIDDYFEVLLYYPKTRVRLKSGYFIREPLPGYIVFGTLGTFLKSKADVQEKHLIEGMKPTMPNWGIEPKEEEGLLHTVINGKVVKEHVPTEKGDYMGYFEDLFQALVHGKPLPVTIDESTEVIDIIEKAFESNRLGRKVLLT</sequence>
<proteinExistence type="inferred from homology"/>
<dbReference type="Pfam" id="PF02894">
    <property type="entry name" value="GFO_IDH_MocA_C"/>
    <property type="match status" value="1"/>
</dbReference>
<evidence type="ECO:0000259" key="4">
    <source>
        <dbReference type="Pfam" id="PF02894"/>
    </source>
</evidence>
<accession>A0A2W7RNE3</accession>
<feature type="domain" description="Gfo/Idh/MocA-like oxidoreductase C-terminal" evidence="4">
    <location>
        <begin position="133"/>
        <end position="345"/>
    </location>
</feature>
<dbReference type="SUPFAM" id="SSF51735">
    <property type="entry name" value="NAD(P)-binding Rossmann-fold domains"/>
    <property type="match status" value="1"/>
</dbReference>
<name>A0A2W7RNE3_9BACT</name>
<evidence type="ECO:0000256" key="1">
    <source>
        <dbReference type="ARBA" id="ARBA00010928"/>
    </source>
</evidence>
<dbReference type="RefSeq" id="WP_245898066.1">
    <property type="nucleotide sequence ID" value="NZ_QKZV01000012.1"/>
</dbReference>
<organism evidence="5 6">
    <name type="scientific">Hydrotalea sandarakina</name>
    <dbReference type="NCBI Taxonomy" id="1004304"/>
    <lineage>
        <taxon>Bacteria</taxon>
        <taxon>Pseudomonadati</taxon>
        <taxon>Bacteroidota</taxon>
        <taxon>Chitinophagia</taxon>
        <taxon>Chitinophagales</taxon>
        <taxon>Chitinophagaceae</taxon>
        <taxon>Hydrotalea</taxon>
    </lineage>
</organism>
<protein>
    <submittedName>
        <fullName evidence="5">Putative dehydrogenase</fullName>
    </submittedName>
</protein>
<keyword evidence="2" id="KW-0560">Oxidoreductase</keyword>
<reference evidence="5 6" key="1">
    <citation type="submission" date="2018-06" db="EMBL/GenBank/DDBJ databases">
        <title>Genomic Encyclopedia of Archaeal and Bacterial Type Strains, Phase II (KMG-II): from individual species to whole genera.</title>
        <authorList>
            <person name="Goeker M."/>
        </authorList>
    </citation>
    <scope>NUCLEOTIDE SEQUENCE [LARGE SCALE GENOMIC DNA]</scope>
    <source>
        <strain evidence="5 6">DSM 23241</strain>
    </source>
</reference>
<dbReference type="Gene3D" id="3.40.50.720">
    <property type="entry name" value="NAD(P)-binding Rossmann-like Domain"/>
    <property type="match status" value="1"/>
</dbReference>
<keyword evidence="6" id="KW-1185">Reference proteome</keyword>
<dbReference type="EMBL" id="QKZV01000012">
    <property type="protein sequence ID" value="PZX59990.1"/>
    <property type="molecule type" value="Genomic_DNA"/>
</dbReference>
<dbReference type="Pfam" id="PF01408">
    <property type="entry name" value="GFO_IDH_MocA"/>
    <property type="match status" value="1"/>
</dbReference>
<dbReference type="AlphaFoldDB" id="A0A2W7RNE3"/>
<dbReference type="PANTHER" id="PTHR43708:SF5">
    <property type="entry name" value="CONSERVED EXPRESSED OXIDOREDUCTASE (EUROFUNG)-RELATED"/>
    <property type="match status" value="1"/>
</dbReference>
<dbReference type="InterPro" id="IPR000683">
    <property type="entry name" value="Gfo/Idh/MocA-like_OxRdtase_N"/>
</dbReference>
<dbReference type="Proteomes" id="UP000249720">
    <property type="component" value="Unassembled WGS sequence"/>
</dbReference>
<comment type="caution">
    <text evidence="5">The sequence shown here is derived from an EMBL/GenBank/DDBJ whole genome shotgun (WGS) entry which is preliminary data.</text>
</comment>
<dbReference type="InterPro" id="IPR004104">
    <property type="entry name" value="Gfo/Idh/MocA-like_OxRdtase_C"/>
</dbReference>
<dbReference type="InterPro" id="IPR036291">
    <property type="entry name" value="NAD(P)-bd_dom_sf"/>
</dbReference>
<evidence type="ECO:0000313" key="6">
    <source>
        <dbReference type="Proteomes" id="UP000249720"/>
    </source>
</evidence>
<gene>
    <name evidence="5" type="ORF">LX80_02709</name>
</gene>